<dbReference type="EMBL" id="JBHSNO010000009">
    <property type="protein sequence ID" value="MFC5590759.1"/>
    <property type="molecule type" value="Genomic_DNA"/>
</dbReference>
<accession>A0ABW0TQR6</accession>
<protein>
    <submittedName>
        <fullName evidence="2">YitT family protein</fullName>
    </submittedName>
</protein>
<feature type="transmembrane region" description="Helical" evidence="1">
    <location>
        <begin position="159"/>
        <end position="177"/>
    </location>
</feature>
<sequence length="221" mass="24399">MKNNKIIKDIAMFVFGLFAMGLGVALVTKSQLGTSPITSVPYVLSMIFPLSIGLFVLLICAFFLLIQIMILKKDFQKKQYLQLLVGPLFGLFTDLGMYIFSFVTPTSYMAKIIALLLGCIVLAYGIYLQISAKVIVNPGEGLVIVIAQKIGKEFGIVKIVFDFTLIFIALAISLYSLGSVQGVREGTIISAFLVGYIIRIFNRIAQHVRNRKLEVQEAVTS</sequence>
<dbReference type="Pfam" id="PF19700">
    <property type="entry name" value="DUF6198"/>
    <property type="match status" value="1"/>
</dbReference>
<dbReference type="PANTHER" id="PTHR40078:SF1">
    <property type="entry name" value="INTEGRAL MEMBRANE PROTEIN"/>
    <property type="match status" value="1"/>
</dbReference>
<feature type="transmembrane region" description="Helical" evidence="1">
    <location>
        <begin position="7"/>
        <end position="27"/>
    </location>
</feature>
<keyword evidence="1" id="KW-1133">Transmembrane helix</keyword>
<dbReference type="PANTHER" id="PTHR40078">
    <property type="entry name" value="INTEGRAL MEMBRANE PROTEIN-RELATED"/>
    <property type="match status" value="1"/>
</dbReference>
<gene>
    <name evidence="2" type="ORF">ACFPRA_17810</name>
</gene>
<feature type="transmembrane region" description="Helical" evidence="1">
    <location>
        <begin position="108"/>
        <end position="127"/>
    </location>
</feature>
<evidence type="ECO:0000256" key="1">
    <source>
        <dbReference type="SAM" id="Phobius"/>
    </source>
</evidence>
<evidence type="ECO:0000313" key="2">
    <source>
        <dbReference type="EMBL" id="MFC5590759.1"/>
    </source>
</evidence>
<evidence type="ECO:0000313" key="3">
    <source>
        <dbReference type="Proteomes" id="UP001596109"/>
    </source>
</evidence>
<proteinExistence type="predicted"/>
<name>A0ABW0TQR6_9BACL</name>
<feature type="transmembrane region" description="Helical" evidence="1">
    <location>
        <begin position="83"/>
        <end position="102"/>
    </location>
</feature>
<keyword evidence="3" id="KW-1185">Reference proteome</keyword>
<feature type="transmembrane region" description="Helical" evidence="1">
    <location>
        <begin position="47"/>
        <end position="71"/>
    </location>
</feature>
<keyword evidence="1" id="KW-0472">Membrane</keyword>
<feature type="transmembrane region" description="Helical" evidence="1">
    <location>
        <begin position="183"/>
        <end position="202"/>
    </location>
</feature>
<reference evidence="3" key="1">
    <citation type="journal article" date="2019" name="Int. J. Syst. Evol. Microbiol.">
        <title>The Global Catalogue of Microorganisms (GCM) 10K type strain sequencing project: providing services to taxonomists for standard genome sequencing and annotation.</title>
        <authorList>
            <consortium name="The Broad Institute Genomics Platform"/>
            <consortium name="The Broad Institute Genome Sequencing Center for Infectious Disease"/>
            <person name="Wu L."/>
            <person name="Ma J."/>
        </authorList>
    </citation>
    <scope>NUCLEOTIDE SEQUENCE [LARGE SCALE GENOMIC DNA]</scope>
    <source>
        <strain evidence="3">CGMCC 4.1434</strain>
    </source>
</reference>
<keyword evidence="1" id="KW-0812">Transmembrane</keyword>
<dbReference type="Proteomes" id="UP001596109">
    <property type="component" value="Unassembled WGS sequence"/>
</dbReference>
<dbReference type="InterPro" id="IPR038750">
    <property type="entry name" value="YczE/YyaS-like"/>
</dbReference>
<dbReference type="RefSeq" id="WP_381437708.1">
    <property type="nucleotide sequence ID" value="NZ_JBHSNO010000009.1"/>
</dbReference>
<organism evidence="2 3">
    <name type="scientific">Sporosarcina soli</name>
    <dbReference type="NCBI Taxonomy" id="334736"/>
    <lineage>
        <taxon>Bacteria</taxon>
        <taxon>Bacillati</taxon>
        <taxon>Bacillota</taxon>
        <taxon>Bacilli</taxon>
        <taxon>Bacillales</taxon>
        <taxon>Caryophanaceae</taxon>
        <taxon>Sporosarcina</taxon>
    </lineage>
</organism>
<comment type="caution">
    <text evidence="2">The sequence shown here is derived from an EMBL/GenBank/DDBJ whole genome shotgun (WGS) entry which is preliminary data.</text>
</comment>